<sequence length="74" mass="8159">SWDSETSSVRKAAVFCLVAVFLVVGESLRTYLQKLSASKLKLLNVYISKAEQQRTTEKNTNSSSSPTTITNGKF</sequence>
<feature type="compositionally biased region" description="Low complexity" evidence="1">
    <location>
        <begin position="58"/>
        <end position="74"/>
    </location>
</feature>
<proteinExistence type="predicted"/>
<dbReference type="InterPro" id="IPR011989">
    <property type="entry name" value="ARM-like"/>
</dbReference>
<dbReference type="AlphaFoldDB" id="A0A8S2HIE2"/>
<name>A0A8S2HIE2_9BILA</name>
<dbReference type="Proteomes" id="UP000677228">
    <property type="component" value="Unassembled WGS sequence"/>
</dbReference>
<protein>
    <submittedName>
        <fullName evidence="4">Uncharacterized protein</fullName>
    </submittedName>
</protein>
<dbReference type="Gene3D" id="1.25.10.10">
    <property type="entry name" value="Leucine-rich Repeat Variant"/>
    <property type="match status" value="1"/>
</dbReference>
<keyword evidence="2" id="KW-0812">Transmembrane</keyword>
<evidence type="ECO:0000313" key="4">
    <source>
        <dbReference type="EMBL" id="CAF3628005.1"/>
    </source>
</evidence>
<keyword evidence="2" id="KW-0472">Membrane</keyword>
<accession>A0A8S2HIE2</accession>
<organism evidence="4 5">
    <name type="scientific">Didymodactylos carnosus</name>
    <dbReference type="NCBI Taxonomy" id="1234261"/>
    <lineage>
        <taxon>Eukaryota</taxon>
        <taxon>Metazoa</taxon>
        <taxon>Spiralia</taxon>
        <taxon>Gnathifera</taxon>
        <taxon>Rotifera</taxon>
        <taxon>Eurotatoria</taxon>
        <taxon>Bdelloidea</taxon>
        <taxon>Philodinida</taxon>
        <taxon>Philodinidae</taxon>
        <taxon>Didymodactylos</taxon>
    </lineage>
</organism>
<evidence type="ECO:0000256" key="1">
    <source>
        <dbReference type="SAM" id="MobiDB-lite"/>
    </source>
</evidence>
<dbReference type="EMBL" id="CAJOBA010002062">
    <property type="protein sequence ID" value="CAF3628005.1"/>
    <property type="molecule type" value="Genomic_DNA"/>
</dbReference>
<evidence type="ECO:0000313" key="3">
    <source>
        <dbReference type="EMBL" id="CAF0842998.1"/>
    </source>
</evidence>
<feature type="region of interest" description="Disordered" evidence="1">
    <location>
        <begin position="51"/>
        <end position="74"/>
    </location>
</feature>
<evidence type="ECO:0000313" key="5">
    <source>
        <dbReference type="Proteomes" id="UP000682733"/>
    </source>
</evidence>
<keyword evidence="2" id="KW-1133">Transmembrane helix</keyword>
<comment type="caution">
    <text evidence="4">The sequence shown here is derived from an EMBL/GenBank/DDBJ whole genome shotgun (WGS) entry which is preliminary data.</text>
</comment>
<feature type="non-terminal residue" evidence="4">
    <location>
        <position position="1"/>
    </location>
</feature>
<gene>
    <name evidence="3" type="ORF">OVA965_LOCUS6741</name>
    <name evidence="4" type="ORF">TMI583_LOCUS6737</name>
</gene>
<reference evidence="4" key="1">
    <citation type="submission" date="2021-02" db="EMBL/GenBank/DDBJ databases">
        <authorList>
            <person name="Nowell W R."/>
        </authorList>
    </citation>
    <scope>NUCLEOTIDE SEQUENCE</scope>
</reference>
<dbReference type="Proteomes" id="UP000682733">
    <property type="component" value="Unassembled WGS sequence"/>
</dbReference>
<dbReference type="EMBL" id="CAJNOK010002062">
    <property type="protein sequence ID" value="CAF0842998.1"/>
    <property type="molecule type" value="Genomic_DNA"/>
</dbReference>
<evidence type="ECO:0000256" key="2">
    <source>
        <dbReference type="SAM" id="Phobius"/>
    </source>
</evidence>
<feature type="transmembrane region" description="Helical" evidence="2">
    <location>
        <begin position="12"/>
        <end position="32"/>
    </location>
</feature>